<feature type="compositionally biased region" description="Low complexity" evidence="1">
    <location>
        <begin position="32"/>
        <end position="65"/>
    </location>
</feature>
<feature type="region of interest" description="Disordered" evidence="1">
    <location>
        <begin position="202"/>
        <end position="240"/>
    </location>
</feature>
<dbReference type="EMBL" id="MBLM01000185">
    <property type="protein sequence ID" value="OHV27821.1"/>
    <property type="molecule type" value="Genomic_DNA"/>
</dbReference>
<feature type="compositionally biased region" description="Polar residues" evidence="1">
    <location>
        <begin position="207"/>
        <end position="217"/>
    </location>
</feature>
<feature type="compositionally biased region" description="Gly residues" evidence="1">
    <location>
        <begin position="66"/>
        <end position="77"/>
    </location>
</feature>
<proteinExistence type="predicted"/>
<name>A0A1S1Q2U5_9ACTN</name>
<dbReference type="AlphaFoldDB" id="A0A1S1Q2U5"/>
<organism evidence="2 3">
    <name type="scientific">Parafrankia colletiae</name>
    <dbReference type="NCBI Taxonomy" id="573497"/>
    <lineage>
        <taxon>Bacteria</taxon>
        <taxon>Bacillati</taxon>
        <taxon>Actinomycetota</taxon>
        <taxon>Actinomycetes</taxon>
        <taxon>Frankiales</taxon>
        <taxon>Frankiaceae</taxon>
        <taxon>Parafrankia</taxon>
    </lineage>
</organism>
<comment type="caution">
    <text evidence="2">The sequence shown here is derived from an EMBL/GenBank/DDBJ whole genome shotgun (WGS) entry which is preliminary data.</text>
</comment>
<evidence type="ECO:0000313" key="3">
    <source>
        <dbReference type="Proteomes" id="UP000179627"/>
    </source>
</evidence>
<dbReference type="OrthoDB" id="3376377at2"/>
<keyword evidence="3" id="KW-1185">Reference proteome</keyword>
<protein>
    <submittedName>
        <fullName evidence="2">DUF2599 domain-containing protein</fullName>
    </submittedName>
</protein>
<sequence>MTEHRRSRGVLIGGVALLAAAAIVMGNDGDSDSAADSGSSSDLAAVAPTPAASADPGDATSSAGDAGSGSGSGGSGSERGSSAPQGAPAAPDGAAPGAPFCGASRYIEEITVQEWAGGDFRISVWPKDEARHADDRDAASAEIWAAVRACVGTPDRGVAESLQDQLRCHEFLALVPGSGSEEYATGDTFDVESWRPTPGRRRWLSTRCGNTLGTDPTSAPVRTYRPDGVPPRSAPTGEHA</sequence>
<dbReference type="RefSeq" id="WP_071092225.1">
    <property type="nucleotide sequence ID" value="NZ_MBLM01000185.1"/>
</dbReference>
<evidence type="ECO:0000256" key="1">
    <source>
        <dbReference type="SAM" id="MobiDB-lite"/>
    </source>
</evidence>
<feature type="region of interest" description="Disordered" evidence="1">
    <location>
        <begin position="27"/>
        <end position="95"/>
    </location>
</feature>
<dbReference type="InterPro" id="IPR019719">
    <property type="entry name" value="DUF2599"/>
</dbReference>
<gene>
    <name evidence="2" type="ORF">CC117_08665</name>
</gene>
<feature type="compositionally biased region" description="Low complexity" evidence="1">
    <location>
        <begin position="78"/>
        <end position="95"/>
    </location>
</feature>
<accession>A0A1S1Q2U5</accession>
<dbReference type="Pfam" id="PF10783">
    <property type="entry name" value="DUF2599"/>
    <property type="match status" value="1"/>
</dbReference>
<evidence type="ECO:0000313" key="2">
    <source>
        <dbReference type="EMBL" id="OHV27821.1"/>
    </source>
</evidence>
<dbReference type="Proteomes" id="UP000179627">
    <property type="component" value="Unassembled WGS sequence"/>
</dbReference>
<reference evidence="3" key="1">
    <citation type="submission" date="2016-07" db="EMBL/GenBank/DDBJ databases">
        <title>Sequence Frankia sp. strain CcI1.17.</title>
        <authorList>
            <person name="Ghodhbane-Gtari F."/>
            <person name="Swanson E."/>
            <person name="Gueddou A."/>
            <person name="Morris K."/>
            <person name="Hezbri K."/>
            <person name="Ktari A."/>
            <person name="Nouioui I."/>
            <person name="Abebe-Akele F."/>
            <person name="Simpson S."/>
            <person name="Thomas K."/>
            <person name="Gtari M."/>
            <person name="Tisa L.S."/>
            <person name="Hurst S."/>
        </authorList>
    </citation>
    <scope>NUCLEOTIDE SEQUENCE [LARGE SCALE GENOMIC DNA]</scope>
    <source>
        <strain evidence="3">Cc1.17</strain>
    </source>
</reference>